<reference evidence="1 2" key="1">
    <citation type="submission" date="2018-11" db="EMBL/GenBank/DDBJ databases">
        <title>Genome sequence and assembly of Colletotrichum sidae.</title>
        <authorList>
            <person name="Gan P."/>
            <person name="Shirasu K."/>
        </authorList>
    </citation>
    <scope>NUCLEOTIDE SEQUENCE [LARGE SCALE GENOMIC DNA]</scope>
    <source>
        <strain evidence="1 2">CBS 518.97</strain>
    </source>
</reference>
<gene>
    <name evidence="1" type="ORF">C8034_v012346</name>
</gene>
<comment type="caution">
    <text evidence="1">The sequence shown here is derived from an EMBL/GenBank/DDBJ whole genome shotgun (WGS) entry which is preliminary data.</text>
</comment>
<dbReference type="Proteomes" id="UP000295604">
    <property type="component" value="Unassembled WGS sequence"/>
</dbReference>
<dbReference type="AlphaFoldDB" id="A0A4R8TFQ2"/>
<organism evidence="1 2">
    <name type="scientific">Colletotrichum sidae</name>
    <dbReference type="NCBI Taxonomy" id="1347389"/>
    <lineage>
        <taxon>Eukaryota</taxon>
        <taxon>Fungi</taxon>
        <taxon>Dikarya</taxon>
        <taxon>Ascomycota</taxon>
        <taxon>Pezizomycotina</taxon>
        <taxon>Sordariomycetes</taxon>
        <taxon>Hypocreomycetidae</taxon>
        <taxon>Glomerellales</taxon>
        <taxon>Glomerellaceae</taxon>
        <taxon>Colletotrichum</taxon>
        <taxon>Colletotrichum orbiculare species complex</taxon>
    </lineage>
</organism>
<dbReference type="EMBL" id="QAPF01000098">
    <property type="protein sequence ID" value="TEA16879.1"/>
    <property type="molecule type" value="Genomic_DNA"/>
</dbReference>
<keyword evidence="2" id="KW-1185">Reference proteome</keyword>
<proteinExistence type="predicted"/>
<evidence type="ECO:0000313" key="2">
    <source>
        <dbReference type="Proteomes" id="UP000295604"/>
    </source>
</evidence>
<name>A0A4R8TFQ2_9PEZI</name>
<sequence length="77" mass="8180">MVNARSEMIVTSSGFTQQSMQAGHAAAIANPRPIVIRGRDGRALWSRTGAFLVLLEAQMAPPMLQLASDGDRRDGAG</sequence>
<protein>
    <submittedName>
        <fullName evidence="1">Uncharacterized protein</fullName>
    </submittedName>
</protein>
<accession>A0A4R8TFQ2</accession>
<evidence type="ECO:0000313" key="1">
    <source>
        <dbReference type="EMBL" id="TEA16879.1"/>
    </source>
</evidence>